<dbReference type="Gene3D" id="3.40.50.720">
    <property type="entry name" value="NAD(P)-binding Rossmann-like Domain"/>
    <property type="match status" value="1"/>
</dbReference>
<keyword evidence="4" id="KW-1185">Reference proteome</keyword>
<feature type="domain" description="Methyltransferase putative zinc binding" evidence="1">
    <location>
        <begin position="9"/>
        <end position="64"/>
    </location>
</feature>
<evidence type="ECO:0000313" key="3">
    <source>
        <dbReference type="EMBL" id="RZT89199.1"/>
    </source>
</evidence>
<evidence type="ECO:0000259" key="1">
    <source>
        <dbReference type="Pfam" id="PF08421"/>
    </source>
</evidence>
<dbReference type="Gene3D" id="3.40.50.150">
    <property type="entry name" value="Vaccinia Virus protein VP39"/>
    <property type="match status" value="1"/>
</dbReference>
<gene>
    <name evidence="3" type="ORF">EV383_6158</name>
</gene>
<evidence type="ECO:0000259" key="2">
    <source>
        <dbReference type="Pfam" id="PF08484"/>
    </source>
</evidence>
<dbReference type="EMBL" id="SHKL01000001">
    <property type="protein sequence ID" value="RZT89199.1"/>
    <property type="molecule type" value="Genomic_DNA"/>
</dbReference>
<dbReference type="Pfam" id="PF08421">
    <property type="entry name" value="Methyltransf_13"/>
    <property type="match status" value="1"/>
</dbReference>
<dbReference type="RefSeq" id="WP_130293572.1">
    <property type="nucleotide sequence ID" value="NZ_SHKL01000001.1"/>
</dbReference>
<protein>
    <submittedName>
        <fullName evidence="3">Putative zinc binding protein</fullName>
    </submittedName>
</protein>
<dbReference type="SUPFAM" id="SSF53335">
    <property type="entry name" value="S-adenosyl-L-methionine-dependent methyltransferases"/>
    <property type="match status" value="1"/>
</dbReference>
<dbReference type="InterPro" id="IPR013630">
    <property type="entry name" value="Methyltransf_Zn-bd_dom_put"/>
</dbReference>
<dbReference type="AlphaFoldDB" id="A0A4Q7V8R1"/>
<dbReference type="InterPro" id="IPR029063">
    <property type="entry name" value="SAM-dependent_MTases_sf"/>
</dbReference>
<proteinExistence type="predicted"/>
<sequence length="379" mass="40726">MPVPTATQCRSCGDSDGEVVLDLGRQPSWDRMPWADVPLPDPEFDLQMWFCRSCSLAQLRCDADGVDEMFAVEPRAVAEQSDRSIARLDAEGLVGPGRTVAEFGSPHGESWLARLAGRGMDALGDGDADRPADLVVDFYGLLHEPDQEAALSARVAALAPGGTLAMQMLSLGTVLVERQWYDLRHGHHAYWSLPALDAALRRHGLGVHRVFWYPMSGGTVLVTARRDPEPDAATLRLIEAERAAGVTDAAALRGLQRAAADAHELRDWLVAEHDAGRTVAAYGAASRSVPLICHAGLHSGLLRMVGDASPTKQGRRMPGTDIPVVTPDELVAARPDRVLLFLAELADEVRDSVPGIESAGGQWVLLDPAPRVLELSPAS</sequence>
<feature type="domain" description="C-methyltransferase" evidence="2">
    <location>
        <begin position="215"/>
        <end position="365"/>
    </location>
</feature>
<dbReference type="InterPro" id="IPR013691">
    <property type="entry name" value="MeTrfase_14"/>
</dbReference>
<comment type="caution">
    <text evidence="3">The sequence shown here is derived from an EMBL/GenBank/DDBJ whole genome shotgun (WGS) entry which is preliminary data.</text>
</comment>
<organism evidence="3 4">
    <name type="scientific">Pseudonocardia sediminis</name>
    <dbReference type="NCBI Taxonomy" id="1397368"/>
    <lineage>
        <taxon>Bacteria</taxon>
        <taxon>Bacillati</taxon>
        <taxon>Actinomycetota</taxon>
        <taxon>Actinomycetes</taxon>
        <taxon>Pseudonocardiales</taxon>
        <taxon>Pseudonocardiaceae</taxon>
        <taxon>Pseudonocardia</taxon>
    </lineage>
</organism>
<reference evidence="3 4" key="1">
    <citation type="submission" date="2019-02" db="EMBL/GenBank/DDBJ databases">
        <title>Sequencing the genomes of 1000 actinobacteria strains.</title>
        <authorList>
            <person name="Klenk H.-P."/>
        </authorList>
    </citation>
    <scope>NUCLEOTIDE SEQUENCE [LARGE SCALE GENOMIC DNA]</scope>
    <source>
        <strain evidence="3 4">DSM 45779</strain>
    </source>
</reference>
<dbReference type="OrthoDB" id="3637131at2"/>
<evidence type="ECO:0000313" key="4">
    <source>
        <dbReference type="Proteomes" id="UP000291591"/>
    </source>
</evidence>
<dbReference type="Proteomes" id="UP000291591">
    <property type="component" value="Unassembled WGS sequence"/>
</dbReference>
<name>A0A4Q7V8R1_PSEST</name>
<accession>A0A4Q7V8R1</accession>
<dbReference type="Gene3D" id="6.20.50.110">
    <property type="entry name" value="Methyltransferase, zinc-binding domain"/>
    <property type="match status" value="1"/>
</dbReference>
<dbReference type="Pfam" id="PF08484">
    <property type="entry name" value="Methyltransf_14"/>
    <property type="match status" value="1"/>
</dbReference>
<dbReference type="InterPro" id="IPR038576">
    <property type="entry name" value="Methyltransf_Zn-bd_dom_put_sf"/>
</dbReference>